<evidence type="ECO:0000313" key="1">
    <source>
        <dbReference type="EMBL" id="KAJ9056709.1"/>
    </source>
</evidence>
<dbReference type="Proteomes" id="UP001165960">
    <property type="component" value="Unassembled WGS sequence"/>
</dbReference>
<sequence>MLLNTPKSYSIPLPKSEELYRFANHQLQKFLSRGNISNPDLSSLQPDPNDPNQLHSIIDLRIPATGLVTVPYFELGKPAGQAGTEEGFVTTCRLL</sequence>
<dbReference type="EMBL" id="QTSX02005884">
    <property type="protein sequence ID" value="KAJ9056709.1"/>
    <property type="molecule type" value="Genomic_DNA"/>
</dbReference>
<keyword evidence="2" id="KW-1185">Reference proteome</keyword>
<protein>
    <submittedName>
        <fullName evidence="1">Uncharacterized protein</fullName>
    </submittedName>
</protein>
<evidence type="ECO:0000313" key="2">
    <source>
        <dbReference type="Proteomes" id="UP001165960"/>
    </source>
</evidence>
<proteinExistence type="predicted"/>
<organism evidence="1 2">
    <name type="scientific">Entomophthora muscae</name>
    <dbReference type="NCBI Taxonomy" id="34485"/>
    <lineage>
        <taxon>Eukaryota</taxon>
        <taxon>Fungi</taxon>
        <taxon>Fungi incertae sedis</taxon>
        <taxon>Zoopagomycota</taxon>
        <taxon>Entomophthoromycotina</taxon>
        <taxon>Entomophthoromycetes</taxon>
        <taxon>Entomophthorales</taxon>
        <taxon>Entomophthoraceae</taxon>
        <taxon>Entomophthora</taxon>
    </lineage>
</organism>
<gene>
    <name evidence="1" type="ORF">DSO57_1030137</name>
</gene>
<reference evidence="1" key="1">
    <citation type="submission" date="2022-04" db="EMBL/GenBank/DDBJ databases">
        <title>Genome of the entomopathogenic fungus Entomophthora muscae.</title>
        <authorList>
            <person name="Elya C."/>
            <person name="Lovett B.R."/>
            <person name="Lee E."/>
            <person name="Macias A.M."/>
            <person name="Hajek A.E."/>
            <person name="De Bivort B.L."/>
            <person name="Kasson M.T."/>
            <person name="De Fine Licht H.H."/>
            <person name="Stajich J.E."/>
        </authorList>
    </citation>
    <scope>NUCLEOTIDE SEQUENCE</scope>
    <source>
        <strain evidence="1">Berkeley</strain>
    </source>
</reference>
<accession>A0ACC2S2V1</accession>
<comment type="caution">
    <text evidence="1">The sequence shown here is derived from an EMBL/GenBank/DDBJ whole genome shotgun (WGS) entry which is preliminary data.</text>
</comment>
<name>A0ACC2S2V1_9FUNG</name>